<dbReference type="OrthoDB" id="2943655at2"/>
<evidence type="ECO:0000313" key="1">
    <source>
        <dbReference type="EMBL" id="SOC08360.1"/>
    </source>
</evidence>
<protein>
    <submittedName>
        <fullName evidence="1">Uncharacterized protein</fullName>
    </submittedName>
</protein>
<name>A0A285SKJ5_9BACL</name>
<evidence type="ECO:0000313" key="2">
    <source>
        <dbReference type="Proteomes" id="UP000219636"/>
    </source>
</evidence>
<keyword evidence="2" id="KW-1185">Reference proteome</keyword>
<sequence length="95" mass="11415">MKIAIYYQKSENEIAEMAINHINELIQLLETHHTVKGVFIDRYNESIELMELLNSPLSEIDYIYINKPIENDFDRALIQQLLRTEHFKIKYFNEI</sequence>
<gene>
    <name evidence="1" type="ORF">SAMN05880501_10567</name>
</gene>
<dbReference type="EMBL" id="OBMQ01000005">
    <property type="protein sequence ID" value="SOC08360.1"/>
    <property type="molecule type" value="Genomic_DNA"/>
</dbReference>
<dbReference type="RefSeq" id="WP_097073335.1">
    <property type="nucleotide sequence ID" value="NZ_OBMQ01000005.1"/>
</dbReference>
<reference evidence="2" key="1">
    <citation type="submission" date="2017-08" db="EMBL/GenBank/DDBJ databases">
        <authorList>
            <person name="Varghese N."/>
            <person name="Submissions S."/>
        </authorList>
    </citation>
    <scope>NUCLEOTIDE SEQUENCE [LARGE SCALE GENOMIC DNA]</scope>
    <source>
        <strain evidence="2">JC22</strain>
    </source>
</reference>
<proteinExistence type="predicted"/>
<dbReference type="Proteomes" id="UP000219636">
    <property type="component" value="Unassembled WGS sequence"/>
</dbReference>
<accession>A0A285SKJ5</accession>
<organism evidence="1 2">
    <name type="scientific">Ureibacillus xyleni</name>
    <dbReference type="NCBI Taxonomy" id="614648"/>
    <lineage>
        <taxon>Bacteria</taxon>
        <taxon>Bacillati</taxon>
        <taxon>Bacillota</taxon>
        <taxon>Bacilli</taxon>
        <taxon>Bacillales</taxon>
        <taxon>Caryophanaceae</taxon>
        <taxon>Ureibacillus</taxon>
    </lineage>
</organism>
<dbReference type="AlphaFoldDB" id="A0A285SKJ5"/>